<keyword evidence="8" id="KW-0808">Transferase</keyword>
<dbReference type="InterPro" id="IPR056484">
    <property type="entry name" value="PHD_P300"/>
</dbReference>
<dbReference type="GO" id="GO:0004402">
    <property type="term" value="F:histone acetyltransferase activity"/>
    <property type="evidence" value="ECO:0007669"/>
    <property type="project" value="InterPro"/>
</dbReference>
<keyword evidence="18" id="KW-0804">Transcription</keyword>
<evidence type="ECO:0000256" key="23">
    <source>
        <dbReference type="PROSITE-ProRule" id="PRU00203"/>
    </source>
</evidence>
<dbReference type="Gene3D" id="3.30.60.90">
    <property type="match status" value="1"/>
</dbReference>
<dbReference type="Pfam" id="PF00439">
    <property type="entry name" value="Bromodomain"/>
    <property type="match status" value="1"/>
</dbReference>
<dbReference type="Pfam" id="PF23570">
    <property type="entry name" value="PHD_P300"/>
    <property type="match status" value="1"/>
</dbReference>
<proteinExistence type="predicted"/>
<dbReference type="InterPro" id="IPR031162">
    <property type="entry name" value="CBP_P300_HAT"/>
</dbReference>
<dbReference type="GO" id="GO:0003713">
    <property type="term" value="F:transcription coactivator activity"/>
    <property type="evidence" value="ECO:0007669"/>
    <property type="project" value="TreeGrafter"/>
</dbReference>
<dbReference type="InterPro" id="IPR001487">
    <property type="entry name" value="Bromodomain"/>
</dbReference>
<feature type="compositionally biased region" description="Low complexity" evidence="25">
    <location>
        <begin position="1778"/>
        <end position="1807"/>
    </location>
</feature>
<evidence type="ECO:0000256" key="8">
    <source>
        <dbReference type="ARBA" id="ARBA00022679"/>
    </source>
</evidence>
<feature type="region of interest" description="Disordered" evidence="25">
    <location>
        <begin position="1445"/>
        <end position="1503"/>
    </location>
</feature>
<evidence type="ECO:0000256" key="20">
    <source>
        <dbReference type="ARBA" id="ARBA00023315"/>
    </source>
</evidence>
<dbReference type="SUPFAM" id="SSF47040">
    <property type="entry name" value="Kix domain of CBP (creb binding protein)"/>
    <property type="match status" value="1"/>
</dbReference>
<dbReference type="FunFam" id="1.10.246.20:FF:000001">
    <property type="entry name" value="E1A binding protein p300"/>
    <property type="match status" value="1"/>
</dbReference>
<feature type="region of interest" description="Disordered" evidence="25">
    <location>
        <begin position="1"/>
        <end position="74"/>
    </location>
</feature>
<dbReference type="InterPro" id="IPR038547">
    <property type="entry name" value="RING_CBP-p300_sf"/>
</dbReference>
<evidence type="ECO:0000313" key="32">
    <source>
        <dbReference type="Proteomes" id="UP000606274"/>
    </source>
</evidence>
<feature type="region of interest" description="Disordered" evidence="25">
    <location>
        <begin position="459"/>
        <end position="479"/>
    </location>
</feature>
<keyword evidence="15" id="KW-0805">Transcription regulation</keyword>
<dbReference type="Gene3D" id="2.10.110.40">
    <property type="match status" value="1"/>
</dbReference>
<feature type="compositionally biased region" description="Polar residues" evidence="25">
    <location>
        <begin position="1808"/>
        <end position="1831"/>
    </location>
</feature>
<feature type="compositionally biased region" description="Low complexity" evidence="25">
    <location>
        <begin position="1853"/>
        <end position="1865"/>
    </location>
</feature>
<dbReference type="InterPro" id="IPR013083">
    <property type="entry name" value="Znf_RING/FYVE/PHD"/>
</dbReference>
<dbReference type="GO" id="GO:0008270">
    <property type="term" value="F:zinc ion binding"/>
    <property type="evidence" value="ECO:0007669"/>
    <property type="project" value="UniProtKB-KW"/>
</dbReference>
<dbReference type="FunFam" id="3.30.40.10:FF:000034">
    <property type="entry name" value="Histone acetyltransferase p300"/>
    <property type="match status" value="1"/>
</dbReference>
<dbReference type="GO" id="GO:0000123">
    <property type="term" value="C:histone acetyltransferase complex"/>
    <property type="evidence" value="ECO:0007669"/>
    <property type="project" value="TreeGrafter"/>
</dbReference>
<dbReference type="SMART" id="SM00297">
    <property type="entry name" value="BROMO"/>
    <property type="match status" value="1"/>
</dbReference>
<dbReference type="PROSITE" id="PS00633">
    <property type="entry name" value="BROMODOMAIN_1"/>
    <property type="match status" value="1"/>
</dbReference>
<evidence type="ECO:0000256" key="12">
    <source>
        <dbReference type="ARBA" id="ARBA00022833"/>
    </source>
</evidence>
<dbReference type="FunFam" id="1.20.1020.10:FF:000002">
    <property type="entry name" value="E1A binding protein p300"/>
    <property type="match status" value="1"/>
</dbReference>
<dbReference type="SUPFAM" id="SSF57850">
    <property type="entry name" value="RING/U-box"/>
    <property type="match status" value="1"/>
</dbReference>
<evidence type="ECO:0000256" key="19">
    <source>
        <dbReference type="ARBA" id="ARBA00023242"/>
    </source>
</evidence>
<evidence type="ECO:0000259" key="27">
    <source>
        <dbReference type="PROSITE" id="PS50134"/>
    </source>
</evidence>
<dbReference type="SUPFAM" id="SSF47370">
    <property type="entry name" value="Bromodomain"/>
    <property type="match status" value="1"/>
</dbReference>
<name>A0A8T0A8Y6_SILME</name>
<feature type="compositionally biased region" description="Pro residues" evidence="25">
    <location>
        <begin position="1866"/>
        <end position="1875"/>
    </location>
</feature>
<dbReference type="InterPro" id="IPR035898">
    <property type="entry name" value="TAZ_dom_sf"/>
</dbReference>
<dbReference type="CDD" id="cd15647">
    <property type="entry name" value="PHD_CBP"/>
    <property type="match status" value="1"/>
</dbReference>
<dbReference type="InterPro" id="IPR013178">
    <property type="entry name" value="Histone_AcTrfase_Rtt109/CBP"/>
</dbReference>
<dbReference type="SMART" id="SM01250">
    <property type="entry name" value="KAT11"/>
    <property type="match status" value="1"/>
</dbReference>
<evidence type="ECO:0000256" key="1">
    <source>
        <dbReference type="ARBA" id="ARBA00004123"/>
    </source>
</evidence>
<evidence type="ECO:0000256" key="9">
    <source>
        <dbReference type="ARBA" id="ARBA00022723"/>
    </source>
</evidence>
<dbReference type="PANTHER" id="PTHR13808">
    <property type="entry name" value="CBP/P300-RELATED"/>
    <property type="match status" value="1"/>
</dbReference>
<comment type="caution">
    <text evidence="31">The sequence shown here is derived from an EMBL/GenBank/DDBJ whole genome shotgun (WGS) entry which is preliminary data.</text>
</comment>
<dbReference type="FunFam" id="1.20.1020.10:FF:000001">
    <property type="entry name" value="E1A binding protein p300"/>
    <property type="match status" value="1"/>
</dbReference>
<feature type="zinc finger region" description="TAZ-type" evidence="23">
    <location>
        <begin position="1654"/>
        <end position="1735"/>
    </location>
</feature>
<feature type="region of interest" description="Disordered" evidence="25">
    <location>
        <begin position="87"/>
        <end position="183"/>
    </location>
</feature>
<feature type="domain" description="TAZ-type" evidence="27">
    <location>
        <begin position="1654"/>
        <end position="1735"/>
    </location>
</feature>
<evidence type="ECO:0000256" key="25">
    <source>
        <dbReference type="SAM" id="MobiDB-lite"/>
    </source>
</evidence>
<dbReference type="FunFam" id="3.30.60.90:FF:000003">
    <property type="entry name" value="E1A binding protein p300"/>
    <property type="match status" value="1"/>
</dbReference>
<dbReference type="EMBL" id="JABFDY010000026">
    <property type="protein sequence ID" value="KAF7688266.1"/>
    <property type="molecule type" value="Genomic_DNA"/>
</dbReference>
<dbReference type="InterPro" id="IPR043145">
    <property type="entry name" value="Znf_ZZ_sf"/>
</dbReference>
<feature type="compositionally biased region" description="Low complexity" evidence="25">
    <location>
        <begin position="123"/>
        <end position="141"/>
    </location>
</feature>
<sequence>MAENLLDAGPPSAKRPKMTAPASDGPELSSLSWDDLESNLPDELIPSGPNGDLGLMAMPSNGSGGGATGMADAAAKHKQLSELLRAGSGTGLNSSSPGQGVGMGPQLGALGKSPLGQGSPSHASPTPKPAGGAPPGSASMGLNPGFNQAMLNNGMMAQSAAAQQQGQVMNGTLGPGGRGRGAPGMQYQGPASVGQQVAAAGAAPGGAGSVLAETLTQGAQQMGINPQQSSNMNKMGMAGGGSPFGQYQAGGQQLATAGAQMQNKAALANSLPAFGADLKGAAVPNVPNMPQAPQQVSVGMVGCQGVPAGPTADPEKRKLIQQQLVLLLHAHKCQRREQANGEVRACALPHCKTMKNVLNHMTHCQAGKSCQVAHCASSRQIISHWKNCTRHDCPVCLPLKNASDKRNQQPMLTSPNTGLQNSIGPVGSGQNTAPALNTPAPIDPSSMQRAYAALGLPYSNQSPAQTQTPPTQPAQTPHQQMRQLNALGPNQMSMSGGAMGVPMSDQAKLHPDANMQSTLTANQLMSDSTAVGSLGNVPTAAPLSSTGVRKAWHEHVTQDLRNHLVHKLVQAIFPTPDPAALKDRRMENLVAYARKVEGDMYESANSRDEYYHFLAEKIYKIQKELEEKRRSRLQKQIINQPPMTAPGAQQPALNQPNSLGARPQNGPVPMPNVPNPMITRMQVTQGINQFNAMSMQNVSPGTARAASPLSHPQPISMASVSPIGARGNPGMLGPHGGNMVPQAANQPQFMQQFSAGANPMNVTTGQPNTQAAVPQQPQNLPLNALGSLGSQMNCPAPPQAPLGTTPPPSVSAPGTGANLPPLQTNQAGTPTPGPAQSTPPHSQPQTELPALPQPHPGTPSGDNRVPTPASTASTDLHAHAVPELPPAAEPKAEPKLEEQDFESSAVKAEPKMEVEEDSGPLIKKEEPDSLEPKQEPMEMEDKKPDIKVETKEEEESSAAGTTSSSPSQSRRKIFKPEELRQALMPTLESLYRQDPESLPFRQPVDPILLGIPDYFDIVKNPIDLSTIKRKLDTGQYQEPWQYVDDVWLMFNNAWLYNRKTSRVYKYCSKLAEVFEQEIDPVMQGLGYCCGRKYEFSPQTLCCYGKQLCTIPRDGTYYSYQNRYHFCEKCFNEIQGESVTLGDDPAQPQTMISKDQFERKKNDSLDPEPFVECKDCGRKMHQICVLHYEVIWPSGFICDNCLKKSGKTRKENKFSAKRLQVTRLGSYIEDRVNKYLKRQNHPEAGEVFVRVVASSDKTVEVKPGMKARFVDNNEMSESFPYRTKALFAFEEIDGVDVCFFGMHVQEYGSECPFPNTRRVYISYLDSIHFFRPRVLRTAVYHEILIGYLEYVKKLGYVTGHIWACPPSEGDDYIFHCHPADQKIPKPKRLQEWYRKMLDKAFAERILHDYKDIFKQATEDRLTSANELPYFEGDFWPNVLEESIKELEQEEEERKKEENTAACETPEGTPGDSKTAKKKNNKKTNKNKSSVSRANKKKPGMPNVANDLSQKLYATMEKHKEVFFVIHLHSGPMMNTLPPIMDPDPLLSCDLMDGRDAFLTLARDKHWEFSSLRRCKWSTMCMLVELHNQGQDRFVYTCNECKHHVETRWHCTVCEDFDLCINCYNSKGHEHQMVKWGLGLDDDSNSQSGEASKSPQESRRLSIQRCIQSLVHACQCRNANCSLPSCQKMKRVVQHTKGCKRKTNGGCPVCKQLIALCCYHAKHCQENKCPVPFCLNIKHKLRQQQLQHRLQQAQMMRRRMATMQGRAGPQSLPSPPPSAAPGTPTAHQQPQQQQPNTPQTPQPLLSSQPATPNAGVTSPTYPTAPRNGQQVSQGKPGAQASPLHQQPSPLPQPQPQQHQQPQQQQTPQQPPQHPPPAAVQMARKIELMAQAQQSHQNYRMAVNGLPLNHQQPPQRMPGAMQPPMQMGGPRGQQVMQGMQQGQWAQPGMQAGMPQVAQPQQQARKAPSKPCLSSGP</sequence>
<feature type="domain" description="Bromo" evidence="26">
    <location>
        <begin position="992"/>
        <end position="1064"/>
    </location>
</feature>
<dbReference type="Gene3D" id="1.20.920.10">
    <property type="entry name" value="Bromodomain-like"/>
    <property type="match status" value="1"/>
</dbReference>
<keyword evidence="6" id="KW-1017">Isopeptide bond</keyword>
<evidence type="ECO:0000256" key="21">
    <source>
        <dbReference type="ARBA" id="ARBA00047411"/>
    </source>
</evidence>
<dbReference type="InterPro" id="IPR036427">
    <property type="entry name" value="Bromodomain-like_sf"/>
</dbReference>
<feature type="compositionally biased region" description="Polar residues" evidence="25">
    <location>
        <begin position="821"/>
        <end position="846"/>
    </location>
</feature>
<evidence type="ECO:0000256" key="17">
    <source>
        <dbReference type="ARBA" id="ARBA00023117"/>
    </source>
</evidence>
<keyword evidence="12 23" id="KW-0862">Zinc</keyword>
<dbReference type="PROSITE" id="PS51727">
    <property type="entry name" value="CBP_P300_HAT"/>
    <property type="match status" value="1"/>
</dbReference>
<dbReference type="GO" id="GO:0005667">
    <property type="term" value="C:transcription regulator complex"/>
    <property type="evidence" value="ECO:0007669"/>
    <property type="project" value="TreeGrafter"/>
</dbReference>
<keyword evidence="9 23" id="KW-0479">Metal-binding</keyword>
<comment type="catalytic activity">
    <reaction evidence="21">
        <text>(S)-lactoyl-CoA + L-lysyl-[protein] = N(6)-[(S)-lactoyl]-L-lysyl-[protein] + CoA + H(+)</text>
        <dbReference type="Rhea" id="RHEA:61996"/>
        <dbReference type="Rhea" id="RHEA-COMP:9752"/>
        <dbReference type="Rhea" id="RHEA-COMP:19466"/>
        <dbReference type="ChEBI" id="CHEBI:15378"/>
        <dbReference type="ChEBI" id="CHEBI:29969"/>
        <dbReference type="ChEBI" id="CHEBI:57287"/>
        <dbReference type="ChEBI" id="CHEBI:231527"/>
        <dbReference type="ChEBI" id="CHEBI:231528"/>
    </reaction>
    <physiologicalReaction direction="left-to-right" evidence="21">
        <dbReference type="Rhea" id="RHEA:61997"/>
    </physiologicalReaction>
</comment>
<feature type="region of interest" description="Disordered" evidence="25">
    <location>
        <begin position="1922"/>
        <end position="1973"/>
    </location>
</feature>
<dbReference type="PANTHER" id="PTHR13808:SF34">
    <property type="entry name" value="CREB-BINDING PROTEIN"/>
    <property type="match status" value="1"/>
</dbReference>
<keyword evidence="17 22" id="KW-0103">Bromodomain</keyword>
<dbReference type="Pfam" id="PF08214">
    <property type="entry name" value="HAT_KAT11"/>
    <property type="match status" value="1"/>
</dbReference>
<dbReference type="FunFam" id="1.20.920.10:FF:000001">
    <property type="entry name" value="Histone acetyltransferase p300"/>
    <property type="match status" value="1"/>
</dbReference>
<dbReference type="SMART" id="SM00551">
    <property type="entry name" value="ZnF_TAZ"/>
    <property type="match status" value="2"/>
</dbReference>
<dbReference type="Pfam" id="PF06001">
    <property type="entry name" value="RING_CBP-p300"/>
    <property type="match status" value="1"/>
</dbReference>
<keyword evidence="14" id="KW-0007">Acetylation</keyword>
<dbReference type="PROSITE" id="PS50134">
    <property type="entry name" value="ZF_TAZ"/>
    <property type="match status" value="2"/>
</dbReference>
<accession>A0A8T0A8Y6</accession>
<feature type="compositionally biased region" description="Low complexity" evidence="25">
    <location>
        <begin position="463"/>
        <end position="479"/>
    </location>
</feature>
<dbReference type="Proteomes" id="UP000606274">
    <property type="component" value="Unassembled WGS sequence"/>
</dbReference>
<feature type="compositionally biased region" description="Pro residues" evidence="25">
    <location>
        <begin position="795"/>
        <end position="810"/>
    </location>
</feature>
<dbReference type="SUPFAM" id="SSF57933">
    <property type="entry name" value="TAZ domain"/>
    <property type="match status" value="2"/>
</dbReference>
<dbReference type="InterPro" id="IPR010303">
    <property type="entry name" value="RING_CBP-p300"/>
</dbReference>
<dbReference type="Pfam" id="PF02135">
    <property type="entry name" value="zf-TAZ"/>
    <property type="match status" value="2"/>
</dbReference>
<dbReference type="CDD" id="cd02337">
    <property type="entry name" value="ZZ_CBP"/>
    <property type="match status" value="1"/>
</dbReference>
<dbReference type="FunFam" id="2.10.110.40:FF:000001">
    <property type="entry name" value="E1A binding protein p300"/>
    <property type="match status" value="1"/>
</dbReference>
<evidence type="ECO:0000256" key="14">
    <source>
        <dbReference type="ARBA" id="ARBA00022990"/>
    </source>
</evidence>
<feature type="compositionally biased region" description="Low complexity" evidence="25">
    <location>
        <begin position="1836"/>
        <end position="1845"/>
    </location>
</feature>
<feature type="region of interest" description="Disordered" evidence="25">
    <location>
        <begin position="1747"/>
        <end position="1876"/>
    </location>
</feature>
<dbReference type="PROSITE" id="PS50014">
    <property type="entry name" value="BROMODOMAIN_2"/>
    <property type="match status" value="1"/>
</dbReference>
<keyword evidence="32" id="KW-1185">Reference proteome</keyword>
<dbReference type="GO" id="GO:0005737">
    <property type="term" value="C:cytoplasm"/>
    <property type="evidence" value="ECO:0007669"/>
    <property type="project" value="UniProtKB-SubCell"/>
</dbReference>
<dbReference type="InterPro" id="IPR018359">
    <property type="entry name" value="Bromodomain_CS"/>
</dbReference>
<keyword evidence="5" id="KW-0963">Cytoplasm</keyword>
<feature type="domain" description="KIX" evidence="29">
    <location>
        <begin position="547"/>
        <end position="626"/>
    </location>
</feature>
<feature type="compositionally biased region" description="Low complexity" evidence="25">
    <location>
        <begin position="1747"/>
        <end position="1769"/>
    </location>
</feature>
<reference evidence="31" key="1">
    <citation type="submission" date="2020-08" db="EMBL/GenBank/DDBJ databases">
        <title>Chromosome-level assembly of Southern catfish (Silurus meridionalis) provides insights into visual adaptation to the nocturnal and benthic lifestyles.</title>
        <authorList>
            <person name="Zhang Y."/>
            <person name="Wang D."/>
            <person name="Peng Z."/>
        </authorList>
    </citation>
    <scope>NUCLEOTIDE SEQUENCE</scope>
    <source>
        <strain evidence="31">SWU-2019-XX</strain>
        <tissue evidence="31">Muscle</tissue>
    </source>
</reference>
<evidence type="ECO:0000259" key="29">
    <source>
        <dbReference type="PROSITE" id="PS50952"/>
    </source>
</evidence>
<evidence type="ECO:0000313" key="31">
    <source>
        <dbReference type="EMBL" id="KAF7688266.1"/>
    </source>
</evidence>
<evidence type="ECO:0000259" key="28">
    <source>
        <dbReference type="PROSITE" id="PS50135"/>
    </source>
</evidence>
<evidence type="ECO:0000256" key="3">
    <source>
        <dbReference type="ARBA" id="ARBA00013184"/>
    </source>
</evidence>
<evidence type="ECO:0000256" key="4">
    <source>
        <dbReference type="ARBA" id="ARBA00022481"/>
    </source>
</evidence>
<feature type="compositionally biased region" description="Basic and acidic residues" evidence="25">
    <location>
        <begin position="1445"/>
        <end position="1457"/>
    </location>
</feature>
<dbReference type="GO" id="GO:0005654">
    <property type="term" value="C:nucleoplasm"/>
    <property type="evidence" value="ECO:0007669"/>
    <property type="project" value="UniProtKB-ARBA"/>
</dbReference>
<keyword evidence="7" id="KW-0597">Phosphoprotein</keyword>
<evidence type="ECO:0000256" key="10">
    <source>
        <dbReference type="ARBA" id="ARBA00022737"/>
    </source>
</evidence>
<dbReference type="InterPro" id="IPR003101">
    <property type="entry name" value="KIX_dom"/>
</dbReference>
<dbReference type="InterPro" id="IPR036529">
    <property type="entry name" value="KIX_dom_sf"/>
</dbReference>
<gene>
    <name evidence="31" type="ORF">HF521_014272</name>
</gene>
<keyword evidence="13" id="KW-0832">Ubl conjugation</keyword>
<dbReference type="GO" id="GO:0140297">
    <property type="term" value="F:DNA-binding transcription factor binding"/>
    <property type="evidence" value="ECO:0007669"/>
    <property type="project" value="UniProtKB-ARBA"/>
</dbReference>
<feature type="compositionally biased region" description="Low complexity" evidence="25">
    <location>
        <begin position="957"/>
        <end position="968"/>
    </location>
</feature>
<dbReference type="PROSITE" id="PS50135">
    <property type="entry name" value="ZF_ZZ_2"/>
    <property type="match status" value="1"/>
</dbReference>
<keyword evidence="19" id="KW-0539">Nucleus</keyword>
<evidence type="ECO:0000256" key="11">
    <source>
        <dbReference type="ARBA" id="ARBA00022771"/>
    </source>
</evidence>
<dbReference type="GO" id="GO:0031490">
    <property type="term" value="F:chromatin DNA binding"/>
    <property type="evidence" value="ECO:0007669"/>
    <property type="project" value="TreeGrafter"/>
</dbReference>
<dbReference type="PROSITE" id="PS01357">
    <property type="entry name" value="ZF_ZZ_1"/>
    <property type="match status" value="1"/>
</dbReference>
<dbReference type="GO" id="GO:0045944">
    <property type="term" value="P:positive regulation of transcription by RNA polymerase II"/>
    <property type="evidence" value="ECO:0007669"/>
    <property type="project" value="TreeGrafter"/>
</dbReference>
<dbReference type="CDD" id="cd15802">
    <property type="entry name" value="RING_CBP-p300"/>
    <property type="match status" value="1"/>
</dbReference>
<feature type="compositionally biased region" description="Gly residues" evidence="25">
    <location>
        <begin position="173"/>
        <end position="182"/>
    </location>
</feature>
<keyword evidence="10" id="KW-0677">Repeat</keyword>
<keyword evidence="16" id="KW-0090">Biological rhythms</keyword>
<keyword evidence="20" id="KW-0012">Acyltransferase</keyword>
<feature type="region of interest" description="Disordered" evidence="25">
    <location>
        <begin position="641"/>
        <end position="669"/>
    </location>
</feature>
<feature type="domain" description="ZZ-type" evidence="28">
    <location>
        <begin position="1591"/>
        <end position="1639"/>
    </location>
</feature>
<feature type="compositionally biased region" description="Basic and acidic residues" evidence="25">
    <location>
        <begin position="922"/>
        <end position="950"/>
    </location>
</feature>
<dbReference type="PROSITE" id="PS50952">
    <property type="entry name" value="KIX"/>
    <property type="match status" value="1"/>
</dbReference>
<evidence type="ECO:0000259" key="26">
    <source>
        <dbReference type="PROSITE" id="PS50014"/>
    </source>
</evidence>
<feature type="zinc finger region" description="TAZ-type" evidence="23">
    <location>
        <begin position="313"/>
        <end position="399"/>
    </location>
</feature>
<dbReference type="Gene3D" id="1.20.1020.10">
    <property type="entry name" value="TAZ domain"/>
    <property type="match status" value="2"/>
</dbReference>
<feature type="compositionally biased region" description="Basic residues" evidence="25">
    <location>
        <begin position="1474"/>
        <end position="1484"/>
    </location>
</feature>
<dbReference type="Pfam" id="PF02172">
    <property type="entry name" value="KIX"/>
    <property type="match status" value="1"/>
</dbReference>
<dbReference type="GO" id="GO:0048511">
    <property type="term" value="P:rhythmic process"/>
    <property type="evidence" value="ECO:0007669"/>
    <property type="project" value="UniProtKB-KW"/>
</dbReference>
<evidence type="ECO:0000256" key="7">
    <source>
        <dbReference type="ARBA" id="ARBA00022553"/>
    </source>
</evidence>
<protein>
    <recommendedName>
        <fullName evidence="3">histone acetyltransferase</fullName>
        <ecNumber evidence="3">2.3.1.48</ecNumber>
    </recommendedName>
</protein>
<evidence type="ECO:0000259" key="30">
    <source>
        <dbReference type="PROSITE" id="PS51727"/>
    </source>
</evidence>
<feature type="region of interest" description="Disordered" evidence="25">
    <location>
        <begin position="779"/>
        <end position="871"/>
    </location>
</feature>
<dbReference type="CDD" id="cd05495">
    <property type="entry name" value="Bromo_cbp_like"/>
    <property type="match status" value="1"/>
</dbReference>
<dbReference type="Gene3D" id="3.30.40.10">
    <property type="entry name" value="Zinc/RING finger domain, C3HC4 (zinc finger)"/>
    <property type="match status" value="1"/>
</dbReference>
<dbReference type="InterPro" id="IPR000433">
    <property type="entry name" value="Znf_ZZ"/>
</dbReference>
<feature type="compositionally biased region" description="Low complexity" evidence="25">
    <location>
        <begin position="157"/>
        <end position="167"/>
    </location>
</feature>
<dbReference type="SMART" id="SM00291">
    <property type="entry name" value="ZnF_ZZ"/>
    <property type="match status" value="1"/>
</dbReference>
<evidence type="ECO:0000256" key="18">
    <source>
        <dbReference type="ARBA" id="ARBA00023163"/>
    </source>
</evidence>
<evidence type="ECO:0000256" key="24">
    <source>
        <dbReference type="PROSITE-ProRule" id="PRU00228"/>
    </source>
</evidence>
<feature type="region of interest" description="Disordered" evidence="25">
    <location>
        <begin position="886"/>
        <end position="977"/>
    </location>
</feature>
<evidence type="ECO:0000256" key="15">
    <source>
        <dbReference type="ARBA" id="ARBA00023015"/>
    </source>
</evidence>
<evidence type="ECO:0000256" key="6">
    <source>
        <dbReference type="ARBA" id="ARBA00022499"/>
    </source>
</evidence>
<evidence type="ECO:0000256" key="2">
    <source>
        <dbReference type="ARBA" id="ARBA00004496"/>
    </source>
</evidence>
<feature type="compositionally biased region" description="Low complexity" evidence="25">
    <location>
        <begin position="1922"/>
        <end position="1950"/>
    </location>
</feature>
<dbReference type="PRINTS" id="PR00503">
    <property type="entry name" value="BROMODOMAIN"/>
</dbReference>
<organism evidence="31 32">
    <name type="scientific">Silurus meridionalis</name>
    <name type="common">Southern catfish</name>
    <name type="synonym">Silurus soldatovi meridionalis</name>
    <dbReference type="NCBI Taxonomy" id="175797"/>
    <lineage>
        <taxon>Eukaryota</taxon>
        <taxon>Metazoa</taxon>
        <taxon>Chordata</taxon>
        <taxon>Craniata</taxon>
        <taxon>Vertebrata</taxon>
        <taxon>Euteleostomi</taxon>
        <taxon>Actinopterygii</taxon>
        <taxon>Neopterygii</taxon>
        <taxon>Teleostei</taxon>
        <taxon>Ostariophysi</taxon>
        <taxon>Siluriformes</taxon>
        <taxon>Siluridae</taxon>
        <taxon>Silurus</taxon>
    </lineage>
</organism>
<evidence type="ECO:0000256" key="22">
    <source>
        <dbReference type="PROSITE-ProRule" id="PRU00035"/>
    </source>
</evidence>
<evidence type="ECO:0000256" key="16">
    <source>
        <dbReference type="ARBA" id="ARBA00023108"/>
    </source>
</evidence>
<keyword evidence="11 24" id="KW-0863">Zinc-finger</keyword>
<dbReference type="Pfam" id="PF00569">
    <property type="entry name" value="ZZ"/>
    <property type="match status" value="1"/>
</dbReference>
<comment type="subcellular location">
    <subcellularLocation>
        <location evidence="2">Cytoplasm</location>
    </subcellularLocation>
    <subcellularLocation>
        <location evidence="1">Nucleus</location>
    </subcellularLocation>
</comment>
<keyword evidence="4" id="KW-0488">Methylation</keyword>
<dbReference type="EC" id="2.3.1.48" evidence="3"/>
<evidence type="ECO:0000256" key="5">
    <source>
        <dbReference type="ARBA" id="ARBA00022490"/>
    </source>
</evidence>
<feature type="domain" description="TAZ-type" evidence="27">
    <location>
        <begin position="313"/>
        <end position="399"/>
    </location>
</feature>
<dbReference type="InterPro" id="IPR000197">
    <property type="entry name" value="Znf_TAZ"/>
</dbReference>
<evidence type="ECO:0000256" key="13">
    <source>
        <dbReference type="ARBA" id="ARBA00022843"/>
    </source>
</evidence>
<feature type="domain" description="CBP/p300-type HAT" evidence="30">
    <location>
        <begin position="1212"/>
        <end position="1589"/>
    </location>
</feature>
<dbReference type="Gene3D" id="1.10.246.20">
    <property type="entry name" value="Coactivator CBP, KIX domain"/>
    <property type="match status" value="1"/>
</dbReference>